<name>A0A168E3K4_9HYPO</name>
<reference evidence="1 2" key="1">
    <citation type="journal article" date="2016" name="Genome Biol. Evol.">
        <title>Divergent and convergent evolution of fungal pathogenicity.</title>
        <authorList>
            <person name="Shang Y."/>
            <person name="Xiao G."/>
            <person name="Zheng P."/>
            <person name="Cen K."/>
            <person name="Zhan S."/>
            <person name="Wang C."/>
        </authorList>
    </citation>
    <scope>NUCLEOTIDE SEQUENCE [LARGE SCALE GENOMIC DNA]</scope>
    <source>
        <strain evidence="1 2">RCEF 2490</strain>
    </source>
</reference>
<organism evidence="1 2">
    <name type="scientific">Moelleriella libera RCEF 2490</name>
    <dbReference type="NCBI Taxonomy" id="1081109"/>
    <lineage>
        <taxon>Eukaryota</taxon>
        <taxon>Fungi</taxon>
        <taxon>Dikarya</taxon>
        <taxon>Ascomycota</taxon>
        <taxon>Pezizomycotina</taxon>
        <taxon>Sordariomycetes</taxon>
        <taxon>Hypocreomycetidae</taxon>
        <taxon>Hypocreales</taxon>
        <taxon>Clavicipitaceae</taxon>
        <taxon>Moelleriella</taxon>
    </lineage>
</organism>
<gene>
    <name evidence="1" type="ORF">AAL_02896</name>
</gene>
<sequence>MSILWTIVNNAPTPPLRYRFVNNLQGLKRFQEMISVDDLDVLLNVIGDETQQMLADATGQEVSGEQEAFDFWNDNLANAKRIEGDGFVIEQFAFLVSKGKLLEDVLSSLAKWLEVFL</sequence>
<dbReference type="AlphaFoldDB" id="A0A168E3K4"/>
<proteinExistence type="predicted"/>
<keyword evidence="2" id="KW-1185">Reference proteome</keyword>
<evidence type="ECO:0000313" key="1">
    <source>
        <dbReference type="EMBL" id="KZZ98378.1"/>
    </source>
</evidence>
<comment type="caution">
    <text evidence="1">The sequence shown here is derived from an EMBL/GenBank/DDBJ whole genome shotgun (WGS) entry which is preliminary data.</text>
</comment>
<accession>A0A168E3K4</accession>
<dbReference type="Proteomes" id="UP000078544">
    <property type="component" value="Unassembled WGS sequence"/>
</dbReference>
<evidence type="ECO:0000313" key="2">
    <source>
        <dbReference type="Proteomes" id="UP000078544"/>
    </source>
</evidence>
<protein>
    <submittedName>
        <fullName evidence="1">Uncharacterized protein</fullName>
    </submittedName>
</protein>
<dbReference type="EMBL" id="AZGY01000005">
    <property type="protein sequence ID" value="KZZ98378.1"/>
    <property type="molecule type" value="Genomic_DNA"/>
</dbReference>